<dbReference type="Proteomes" id="UP000024635">
    <property type="component" value="Unassembled WGS sequence"/>
</dbReference>
<name>A0A016UW56_9BILA</name>
<accession>A0A016UW56</accession>
<protein>
    <submittedName>
        <fullName evidence="1">Uncharacterized protein</fullName>
    </submittedName>
</protein>
<dbReference type="OrthoDB" id="5777586at2759"/>
<proteinExistence type="predicted"/>
<gene>
    <name evidence="1" type="primary">Acey_s0024.g980</name>
    <name evidence="1" type="ORF">Y032_0024g980</name>
</gene>
<keyword evidence="2" id="KW-1185">Reference proteome</keyword>
<dbReference type="EMBL" id="JARK01001360">
    <property type="protein sequence ID" value="EYC19639.1"/>
    <property type="molecule type" value="Genomic_DNA"/>
</dbReference>
<reference evidence="2" key="1">
    <citation type="journal article" date="2015" name="Nat. Genet.">
        <title>The genome and transcriptome of the zoonotic hookworm Ancylostoma ceylanicum identify infection-specific gene families.</title>
        <authorList>
            <person name="Schwarz E.M."/>
            <person name="Hu Y."/>
            <person name="Antoshechkin I."/>
            <person name="Miller M.M."/>
            <person name="Sternberg P.W."/>
            <person name="Aroian R.V."/>
        </authorList>
    </citation>
    <scope>NUCLEOTIDE SEQUENCE</scope>
    <source>
        <strain evidence="2">HY135</strain>
    </source>
</reference>
<organism evidence="1 2">
    <name type="scientific">Ancylostoma ceylanicum</name>
    <dbReference type="NCBI Taxonomy" id="53326"/>
    <lineage>
        <taxon>Eukaryota</taxon>
        <taxon>Metazoa</taxon>
        <taxon>Ecdysozoa</taxon>
        <taxon>Nematoda</taxon>
        <taxon>Chromadorea</taxon>
        <taxon>Rhabditida</taxon>
        <taxon>Rhabditina</taxon>
        <taxon>Rhabditomorpha</taxon>
        <taxon>Strongyloidea</taxon>
        <taxon>Ancylostomatidae</taxon>
        <taxon>Ancylostomatinae</taxon>
        <taxon>Ancylostoma</taxon>
    </lineage>
</organism>
<comment type="caution">
    <text evidence="1">The sequence shown here is derived from an EMBL/GenBank/DDBJ whole genome shotgun (WGS) entry which is preliminary data.</text>
</comment>
<dbReference type="AlphaFoldDB" id="A0A016UW56"/>
<evidence type="ECO:0000313" key="1">
    <source>
        <dbReference type="EMBL" id="EYC19639.1"/>
    </source>
</evidence>
<evidence type="ECO:0000313" key="2">
    <source>
        <dbReference type="Proteomes" id="UP000024635"/>
    </source>
</evidence>
<sequence>MVAITVARSLRIPKKPKPPKPTVAKEPSVFLIKQASFDNLHVLKPIQEERATPMFPITPTRVTPCTLIKHLDEADAKKYDKDCRLTSFERRRR</sequence>